<dbReference type="SUPFAM" id="SSF55729">
    <property type="entry name" value="Acyl-CoA N-acyltransferases (Nat)"/>
    <property type="match status" value="1"/>
</dbReference>
<dbReference type="InterPro" id="IPR000182">
    <property type="entry name" value="GNAT_dom"/>
</dbReference>
<comment type="caution">
    <text evidence="2">The sequence shown here is derived from an EMBL/GenBank/DDBJ whole genome shotgun (WGS) entry which is preliminary data.</text>
</comment>
<evidence type="ECO:0000313" key="2">
    <source>
        <dbReference type="EMBL" id="MCM2677506.1"/>
    </source>
</evidence>
<proteinExistence type="predicted"/>
<dbReference type="Pfam" id="PF00583">
    <property type="entry name" value="Acetyltransf_1"/>
    <property type="match status" value="1"/>
</dbReference>
<name>A0ABT0XNM4_9BACI</name>
<accession>A0ABT0XNM4</accession>
<dbReference type="RefSeq" id="WP_251611310.1">
    <property type="nucleotide sequence ID" value="NZ_JAMQJY010000004.1"/>
</dbReference>
<reference evidence="2" key="1">
    <citation type="submission" date="2022-06" db="EMBL/GenBank/DDBJ databases">
        <title>Alkalicoccobacillus porphyridii sp. nov., isolated from a marine red alga, Porphyridium purpureum and reclassification of Shouchella plakortidis and Shouchella gibsonii as Alkalicoccobacillus plakortidis comb. nov. and Alkalicoccobacillus gibsonii comb. nov.</title>
        <authorList>
            <person name="Kim K.H."/>
            <person name="Lee J.K."/>
            <person name="Han D.M."/>
            <person name="Baek J.H."/>
            <person name="Jeon C.O."/>
        </authorList>
    </citation>
    <scope>NUCLEOTIDE SEQUENCE</scope>
    <source>
        <strain evidence="2">DSM 19153</strain>
    </source>
</reference>
<organism evidence="2 3">
    <name type="scientific">Alkalicoccobacillus plakortidis</name>
    <dbReference type="NCBI Taxonomy" id="444060"/>
    <lineage>
        <taxon>Bacteria</taxon>
        <taxon>Bacillati</taxon>
        <taxon>Bacillota</taxon>
        <taxon>Bacilli</taxon>
        <taxon>Bacillales</taxon>
        <taxon>Bacillaceae</taxon>
        <taxon>Alkalicoccobacillus</taxon>
    </lineage>
</organism>
<dbReference type="InterPro" id="IPR016181">
    <property type="entry name" value="Acyl_CoA_acyltransferase"/>
</dbReference>
<sequence length="159" mass="17993">MERTENIALEFLKDSHLEILTTFELIEDQKKFTTMPNELLTNADGQYSIVITHKNKPVGFFLLHTTSRVMKYTENKHALLLTSLSINNKEQGKGYASIGMSMLTPFIKSAFPMYNEIVLAVNHKNAPAEKLYKKVGFVDTAKRIEGPLGEQLIMSLKVT</sequence>
<dbReference type="Gene3D" id="3.40.630.30">
    <property type="match status" value="1"/>
</dbReference>
<dbReference type="Proteomes" id="UP001203665">
    <property type="component" value="Unassembled WGS sequence"/>
</dbReference>
<feature type="domain" description="N-acetyltransferase" evidence="1">
    <location>
        <begin position="1"/>
        <end position="159"/>
    </location>
</feature>
<evidence type="ECO:0000259" key="1">
    <source>
        <dbReference type="PROSITE" id="PS51186"/>
    </source>
</evidence>
<dbReference type="EMBL" id="JAMQJY010000004">
    <property type="protein sequence ID" value="MCM2677506.1"/>
    <property type="molecule type" value="Genomic_DNA"/>
</dbReference>
<evidence type="ECO:0000313" key="3">
    <source>
        <dbReference type="Proteomes" id="UP001203665"/>
    </source>
</evidence>
<protein>
    <submittedName>
        <fullName evidence="2">GNAT family N-acetyltransferase</fullName>
    </submittedName>
</protein>
<keyword evidence="3" id="KW-1185">Reference proteome</keyword>
<gene>
    <name evidence="2" type="ORF">NDM98_20025</name>
</gene>
<dbReference type="PROSITE" id="PS51186">
    <property type="entry name" value="GNAT"/>
    <property type="match status" value="1"/>
</dbReference>